<name>V2PXF7_9BACT</name>
<organism evidence="1 2">
    <name type="scientific">Mucispirillum schaedleri ASF457</name>
    <dbReference type="NCBI Taxonomy" id="1379858"/>
    <lineage>
        <taxon>Bacteria</taxon>
        <taxon>Pseudomonadati</taxon>
        <taxon>Deferribacterota</taxon>
        <taxon>Deferribacteres</taxon>
        <taxon>Deferribacterales</taxon>
        <taxon>Mucispirillaceae</taxon>
        <taxon>Mucispirillum</taxon>
    </lineage>
</organism>
<dbReference type="AlphaFoldDB" id="V2PXF7"/>
<reference evidence="1" key="2">
    <citation type="submission" date="2022-05" db="EMBL/GenBank/DDBJ databases">
        <authorList>
            <person name="Proctor A.L."/>
            <person name="Phillips G.J."/>
            <person name="Wannemuehler M.J."/>
        </authorList>
    </citation>
    <scope>NUCLEOTIDE SEQUENCE</scope>
    <source>
        <strain evidence="1">ASF457</strain>
    </source>
</reference>
<sequence length="213" mass="25736">MKYRYILLNIVFILFYSLSVFAYNEQDIDLYNHSNQHGVIFHAEDKRAYYDNITYDVISYGKCNKEQYKIIRNTAKKLKDKEQPFWIYKYCIRAEYKYNTESIIKAYNSYRFDLNKRLLESKDYKVIDNIVSYLPVNLKKGSNYLYYLGMRNNIIEWSEDNNVMQITLPIMFSGLITTMSLEEDNSILVKEIFVYERPNEMLPKDEYKDLFIK</sequence>
<protein>
    <submittedName>
        <fullName evidence="1">Uncharacterized protein</fullName>
    </submittedName>
</protein>
<accession>V2PXF7</accession>
<dbReference type="KEGG" id="msch:N508_002047"/>
<evidence type="ECO:0000313" key="1">
    <source>
        <dbReference type="EMBL" id="USF24952.1"/>
    </source>
</evidence>
<reference evidence="1" key="1">
    <citation type="journal article" date="2014" name="Genome Announc.">
        <title>Draft genome sequences of the altered schaedler flora, a defined bacterial community from gnotobiotic mice.</title>
        <authorList>
            <person name="Wannemuehler M.J."/>
            <person name="Overstreet A.M."/>
            <person name="Ward D.V."/>
            <person name="Phillips G.J."/>
        </authorList>
    </citation>
    <scope>NUCLEOTIDE SEQUENCE</scope>
    <source>
        <strain evidence="1">ASF457</strain>
    </source>
</reference>
<dbReference type="Proteomes" id="UP000017429">
    <property type="component" value="Chromosome"/>
</dbReference>
<gene>
    <name evidence="1" type="ORF">N508_002047</name>
</gene>
<evidence type="ECO:0000313" key="2">
    <source>
        <dbReference type="Proteomes" id="UP000017429"/>
    </source>
</evidence>
<dbReference type="EMBL" id="CP097562">
    <property type="protein sequence ID" value="USF24952.1"/>
    <property type="molecule type" value="Genomic_DNA"/>
</dbReference>
<proteinExistence type="predicted"/>
<reference evidence="1" key="3">
    <citation type="submission" date="2022-06" db="EMBL/GenBank/DDBJ databases">
        <title>Resources to Facilitate Use of the Altered Schaedler Flora (ASF) Mouse Model to Study Microbiome Function.</title>
        <authorList>
            <person name="Proctor A."/>
            <person name="Parvinroo S."/>
            <person name="Richie T."/>
            <person name="Jia X."/>
            <person name="Lee S.T.M."/>
            <person name="Karp P.D."/>
            <person name="Paley S."/>
            <person name="Kostic A.D."/>
            <person name="Pierre J.F."/>
            <person name="Wannemuehler M.J."/>
            <person name="Phillips G.J."/>
        </authorList>
    </citation>
    <scope>NUCLEOTIDE SEQUENCE</scope>
    <source>
        <strain evidence="1">ASF457</strain>
    </source>
</reference>
<keyword evidence="2" id="KW-1185">Reference proteome</keyword>
<dbReference type="RefSeq" id="WP_023276590.1">
    <property type="nucleotide sequence ID" value="NZ_CP097562.1"/>
</dbReference>